<dbReference type="Proteomes" id="UP000189703">
    <property type="component" value="Unplaced"/>
</dbReference>
<accession>A0A1U7ZI66</accession>
<dbReference type="GeneID" id="104594231"/>
<dbReference type="OrthoDB" id="1925570at2759"/>
<sequence length="329" mass="36621">MAGISLLLDLWRKNIALSSQTLHSSGLFSATVAASAAAASVGAARPFASRFLFRDGGISVAFCDANGQWAEDYMSNLQTASGKIFQHNSIKYQTKEYPIEQKPLFSAFGLRSFAMTSLRSFLVFYLPLLEPRSNLNEDDEDFLQDTPEENHVDLVTPFKKSVKQILRETTVITTRRVLERLAVHYVSQRMAWKFLKDMPKSAKRKAVRGMPTFVYFYSVSRTTFRGHLLGVVASWLVQIGIEIYKCFAHMTNREEADKDTKEEFQLLGKKISCTTVKCGASLVFASIGAGIGSTLFRPSSGQWIGCAVGDLVGPIFVTFCFEKGLQVDL</sequence>
<keyword evidence="1" id="KW-1185">Reference proteome</keyword>
<protein>
    <submittedName>
        <fullName evidence="2">Uncharacterized protein LOC104594231</fullName>
    </submittedName>
</protein>
<dbReference type="RefSeq" id="XP_010252746.1">
    <property type="nucleotide sequence ID" value="XM_010254444.1"/>
</dbReference>
<gene>
    <name evidence="2" type="primary">LOC104594231</name>
</gene>
<name>A0A1U7ZI66_NELNU</name>
<dbReference type="AlphaFoldDB" id="A0A1U7ZI66"/>
<dbReference type="InParanoid" id="A0A1U7ZI66"/>
<evidence type="ECO:0000313" key="1">
    <source>
        <dbReference type="Proteomes" id="UP000189703"/>
    </source>
</evidence>
<dbReference type="OMA" id="ASWLIQV"/>
<proteinExistence type="predicted"/>
<dbReference type="eggNOG" id="ENOG502QT98">
    <property type="taxonomic scope" value="Eukaryota"/>
</dbReference>
<dbReference type="PANTHER" id="PTHR36074:SF1">
    <property type="entry name" value="ISOPENTENYL-DIPHOSPHATE DELTA-ISOMERASE"/>
    <property type="match status" value="1"/>
</dbReference>
<reference evidence="2" key="1">
    <citation type="submission" date="2025-08" db="UniProtKB">
        <authorList>
            <consortium name="RefSeq"/>
        </authorList>
    </citation>
    <scope>IDENTIFICATION</scope>
</reference>
<organism evidence="1 2">
    <name type="scientific">Nelumbo nucifera</name>
    <name type="common">Sacred lotus</name>
    <dbReference type="NCBI Taxonomy" id="4432"/>
    <lineage>
        <taxon>Eukaryota</taxon>
        <taxon>Viridiplantae</taxon>
        <taxon>Streptophyta</taxon>
        <taxon>Embryophyta</taxon>
        <taxon>Tracheophyta</taxon>
        <taxon>Spermatophyta</taxon>
        <taxon>Magnoliopsida</taxon>
        <taxon>Proteales</taxon>
        <taxon>Nelumbonaceae</taxon>
        <taxon>Nelumbo</taxon>
    </lineage>
</organism>
<dbReference type="PANTHER" id="PTHR36074">
    <property type="entry name" value="ISOPENTENYL-DIPHOSPHATE DELTA-ISOMERASE"/>
    <property type="match status" value="1"/>
</dbReference>
<dbReference type="FunCoup" id="A0A1U7ZI66">
    <property type="interactions" value="779"/>
</dbReference>
<dbReference type="KEGG" id="nnu:104594231"/>
<evidence type="ECO:0000313" key="2">
    <source>
        <dbReference type="RefSeq" id="XP_010252746.1"/>
    </source>
</evidence>